<feature type="non-terminal residue" evidence="1">
    <location>
        <position position="1"/>
    </location>
</feature>
<evidence type="ECO:0000313" key="1">
    <source>
        <dbReference type="EMBL" id="KAH8377817.1"/>
    </source>
</evidence>
<comment type="caution">
    <text evidence="1">The sequence shown here is derived from an EMBL/GenBank/DDBJ whole genome shotgun (WGS) entry which is preliminary data.</text>
</comment>
<dbReference type="EMBL" id="JAJJHW010001127">
    <property type="protein sequence ID" value="KAH8377817.1"/>
    <property type="molecule type" value="Genomic_DNA"/>
</dbReference>
<feature type="non-terminal residue" evidence="1">
    <location>
        <position position="101"/>
    </location>
</feature>
<sequence>RLFNEMPKSIRRAQVVDYIKGNMEPVRYDVLRSKFCGTRCTDETKKALHDALTAEVNAGHILHYNDHFYAPNMARNMRDALNADYEASDDSDISISSCESV</sequence>
<name>A0AAD4K6E0_9MUSC</name>
<dbReference type="AlphaFoldDB" id="A0AAD4K6E0"/>
<gene>
    <name evidence="1" type="ORF">KR093_007246</name>
</gene>
<dbReference type="Proteomes" id="UP001200034">
    <property type="component" value="Unassembled WGS sequence"/>
</dbReference>
<evidence type="ECO:0000313" key="2">
    <source>
        <dbReference type="Proteomes" id="UP001200034"/>
    </source>
</evidence>
<protein>
    <submittedName>
        <fullName evidence="1">Uncharacterized protein</fullName>
    </submittedName>
</protein>
<proteinExistence type="predicted"/>
<keyword evidence="2" id="KW-1185">Reference proteome</keyword>
<organism evidence="1 2">
    <name type="scientific">Drosophila rubida</name>
    <dbReference type="NCBI Taxonomy" id="30044"/>
    <lineage>
        <taxon>Eukaryota</taxon>
        <taxon>Metazoa</taxon>
        <taxon>Ecdysozoa</taxon>
        <taxon>Arthropoda</taxon>
        <taxon>Hexapoda</taxon>
        <taxon>Insecta</taxon>
        <taxon>Pterygota</taxon>
        <taxon>Neoptera</taxon>
        <taxon>Endopterygota</taxon>
        <taxon>Diptera</taxon>
        <taxon>Brachycera</taxon>
        <taxon>Muscomorpha</taxon>
        <taxon>Ephydroidea</taxon>
        <taxon>Drosophilidae</taxon>
        <taxon>Drosophila</taxon>
    </lineage>
</organism>
<accession>A0AAD4K6E0</accession>
<reference evidence="1" key="1">
    <citation type="journal article" date="2021" name="Mol. Ecol. Resour.">
        <title>Phylogenomic analyses of the genus Drosophila reveals genomic signals of climate adaptation.</title>
        <authorList>
            <person name="Li F."/>
            <person name="Rane R.V."/>
            <person name="Luria V."/>
            <person name="Xiong Z."/>
            <person name="Chen J."/>
            <person name="Li Z."/>
            <person name="Catullo R.A."/>
            <person name="Griffin P.C."/>
            <person name="Schiffer M."/>
            <person name="Pearce S."/>
            <person name="Lee S.F."/>
            <person name="McElroy K."/>
            <person name="Stocker A."/>
            <person name="Shirriffs J."/>
            <person name="Cockerell F."/>
            <person name="Coppin C."/>
            <person name="Sgro C.M."/>
            <person name="Karger A."/>
            <person name="Cain J.W."/>
            <person name="Weber J.A."/>
            <person name="Santpere G."/>
            <person name="Kirschner M.W."/>
            <person name="Hoffmann A.A."/>
            <person name="Oakeshott J.G."/>
            <person name="Zhang G."/>
        </authorList>
    </citation>
    <scope>NUCLEOTIDE SEQUENCE</scope>
    <source>
        <strain evidence="1">BGI-SZ-2011g</strain>
    </source>
</reference>